<dbReference type="InterPro" id="IPR013517">
    <property type="entry name" value="FG-GAP"/>
</dbReference>
<feature type="signal peptide" evidence="3">
    <location>
        <begin position="1"/>
        <end position="17"/>
    </location>
</feature>
<evidence type="ECO:0000256" key="3">
    <source>
        <dbReference type="SAM" id="SignalP"/>
    </source>
</evidence>
<evidence type="ECO:0000256" key="2">
    <source>
        <dbReference type="SAM" id="MobiDB-lite"/>
    </source>
</evidence>
<dbReference type="STRING" id="1838286.Verru16b_00642"/>
<sequence>MLAVLALVALPASGAEALVAEPLAARSAPRGATLFATMPAAQTGIVAENRYADPLMWTDHYQELVYGAMGTGVAVGDFDGDGRVDLFVVSKTEASRLFRNLGGWKFEEVTVQAGISEPGKPAGWTQGAAFADVDNDGRLDLYLCRFGVPNQLFMNRGDGTFREEAAARGLAVVDASGMAAFGDYDRDGDLDVFVQTNLFDAVKAPGGQKDFLFRNRGDGTFDDVTVTAGIAGEAMGHSAVWWDYDGDGWPDLYVANDYASPDVLYHNNRDGTFANVINRVVPRTPYYSMGSDLGDVDNDGRLDLLVADMAASTREKDQRGMAGSRARTQDQTDDPVIAPPLMHSALYLNTGGARFREGALQAGMAATDWTWSPRWEDFDLDGRVDLHLTNGMIREYHNADLLERLMALENPADSRRAMQAAPVFAERNLAYRNQGGLAFEEVGVAWGLGQVGVSFGSATGDFDGDGDLDLVYGNYEAGPTVLRNDSDTGHRLVVALQGTTSNRFGVGATVRVESTLGRQVRTLVLARGYLSTSEPVLHFGLGKDEIIKTLTVEWPSGHRQRFTNLSADQKLTITEPAGPARPEAALQPSALFTAQTLDLVTREQPETDSNPQALLPFRFDRRGPALAVLPKDGREQLLLGGTTKDPLTGFALADALDDGPLLVFEANGDGLPDLLQTKAGTSRPIGADYQPKLHLGTATGFTSAPLPALPQSTGAVTAADFDRDGDLDVFLGARVLPGKYPLSPRSVLLRNDGGRFTEMPLPQNGELGLITSAVWSDLDADGWPDLLLATEWGPVVYLHNEQGQGFTDRSVAQGFAATGFWSSIVAGDFNGDGRSDYAVGNAGLNTAYRDGPAILFHGRFGDGGPPQVIEAMEENTQLYPRRTRNELGPRVAGLLRRFPRQNDYAKATLTEVLGAERLAKARRFDATELRSGVYLSQPVGPHRFVALPWEVQLAPVQGMVALDVTGDGHVDLALVQNSHAPASSLGRFSGGVGVMLAGDGRGGFRALDPQTSGLLVPGDAKALVVTDRNADGWPDLVASRNDESALAFVHRGLDGHRPLRVALQGPAGNPSAIGANVTLILADGSTRTAMVSAGSGYYSQSTPAVFFSFPAATPPRSITITWPDGATSAHPLSADATGTVVLNHATR</sequence>
<evidence type="ECO:0000259" key="4">
    <source>
        <dbReference type="Pfam" id="PF07593"/>
    </source>
</evidence>
<reference evidence="5 6" key="1">
    <citation type="submission" date="2016-06" db="EMBL/GenBank/DDBJ databases">
        <title>Three novel species with peptidoglycan cell walls form the new genus Lacunisphaera gen. nov. in the family Opitutaceae of the verrucomicrobial subdivision 4.</title>
        <authorList>
            <person name="Rast P."/>
            <person name="Gloeckner I."/>
            <person name="Jogler M."/>
            <person name="Boedeker C."/>
            <person name="Jeske O."/>
            <person name="Wiegand S."/>
            <person name="Reinhardt R."/>
            <person name="Schumann P."/>
            <person name="Rohde M."/>
            <person name="Spring S."/>
            <person name="Gloeckner F.O."/>
            <person name="Jogler C."/>
        </authorList>
    </citation>
    <scope>NUCLEOTIDE SEQUENCE [LARGE SCALE GENOMIC DNA]</scope>
    <source>
        <strain evidence="5 6">IG16b</strain>
    </source>
</reference>
<gene>
    <name evidence="5" type="ORF">Verru16b_00642</name>
</gene>
<evidence type="ECO:0000313" key="5">
    <source>
        <dbReference type="EMBL" id="AOS43593.1"/>
    </source>
</evidence>
<dbReference type="PANTHER" id="PTHR16026:SF0">
    <property type="entry name" value="CARTILAGE ACIDIC PROTEIN 1"/>
    <property type="match status" value="1"/>
</dbReference>
<dbReference type="Gene3D" id="2.130.10.130">
    <property type="entry name" value="Integrin alpha, N-terminal"/>
    <property type="match status" value="3"/>
</dbReference>
<proteinExistence type="predicted"/>
<keyword evidence="6" id="KW-1185">Reference proteome</keyword>
<feature type="region of interest" description="Disordered" evidence="2">
    <location>
        <begin position="313"/>
        <end position="335"/>
    </location>
</feature>
<dbReference type="Proteomes" id="UP000095228">
    <property type="component" value="Chromosome"/>
</dbReference>
<dbReference type="InterPro" id="IPR028994">
    <property type="entry name" value="Integrin_alpha_N"/>
</dbReference>
<evidence type="ECO:0000256" key="1">
    <source>
        <dbReference type="ARBA" id="ARBA00022729"/>
    </source>
</evidence>
<accession>A0A1D8ARS5</accession>
<dbReference type="AlphaFoldDB" id="A0A1D8ARS5"/>
<evidence type="ECO:0000313" key="6">
    <source>
        <dbReference type="Proteomes" id="UP000095228"/>
    </source>
</evidence>
<dbReference type="InterPro" id="IPR011519">
    <property type="entry name" value="UnbV_ASPIC"/>
</dbReference>
<protein>
    <submittedName>
        <fullName evidence="5">FG-GAP repeat protein</fullName>
    </submittedName>
</protein>
<feature type="domain" description="ASPIC/UnbV" evidence="4">
    <location>
        <begin position="505"/>
        <end position="572"/>
    </location>
</feature>
<dbReference type="SUPFAM" id="SSF69318">
    <property type="entry name" value="Integrin alpha N-terminal domain"/>
    <property type="match status" value="2"/>
</dbReference>
<dbReference type="EMBL" id="CP016094">
    <property type="protein sequence ID" value="AOS43593.1"/>
    <property type="molecule type" value="Genomic_DNA"/>
</dbReference>
<dbReference type="Pfam" id="PF13517">
    <property type="entry name" value="FG-GAP_3"/>
    <property type="match status" value="5"/>
</dbReference>
<dbReference type="InterPro" id="IPR027039">
    <property type="entry name" value="Crtac1"/>
</dbReference>
<dbReference type="PANTHER" id="PTHR16026">
    <property type="entry name" value="CARTILAGE ACIDIC PROTEIN 1"/>
    <property type="match status" value="1"/>
</dbReference>
<keyword evidence="1 3" id="KW-0732">Signal</keyword>
<feature type="domain" description="ASPIC/UnbV" evidence="4">
    <location>
        <begin position="1072"/>
        <end position="1128"/>
    </location>
</feature>
<name>A0A1D8ARS5_9BACT</name>
<organism evidence="5 6">
    <name type="scientific">Lacunisphaera limnophila</name>
    <dbReference type="NCBI Taxonomy" id="1838286"/>
    <lineage>
        <taxon>Bacteria</taxon>
        <taxon>Pseudomonadati</taxon>
        <taxon>Verrucomicrobiota</taxon>
        <taxon>Opitutia</taxon>
        <taxon>Opitutales</taxon>
        <taxon>Opitutaceae</taxon>
        <taxon>Lacunisphaera</taxon>
    </lineage>
</organism>
<dbReference type="KEGG" id="obg:Verru16b_00642"/>
<dbReference type="Pfam" id="PF07593">
    <property type="entry name" value="UnbV_ASPIC"/>
    <property type="match status" value="2"/>
</dbReference>
<feature type="chain" id="PRO_5009105000" evidence="3">
    <location>
        <begin position="18"/>
        <end position="1147"/>
    </location>
</feature>